<dbReference type="GeneTree" id="ENSGT00940000157304"/>
<evidence type="ECO:0000256" key="4">
    <source>
        <dbReference type="SAM" id="MobiDB-lite"/>
    </source>
</evidence>
<reference evidence="6" key="2">
    <citation type="submission" date="2025-09" db="UniProtKB">
        <authorList>
            <consortium name="Ensembl"/>
        </authorList>
    </citation>
    <scope>IDENTIFICATION</scope>
</reference>
<dbReference type="GO" id="GO:0035418">
    <property type="term" value="P:protein localization to synapse"/>
    <property type="evidence" value="ECO:0007669"/>
    <property type="project" value="TreeGrafter"/>
</dbReference>
<gene>
    <name evidence="6" type="primary">STAU1</name>
</gene>
<dbReference type="FunFam" id="3.30.160.20:FF:000013">
    <property type="entry name" value="double-stranded RNA-binding protein Staufen homolog 2 isoform X3"/>
    <property type="match status" value="1"/>
</dbReference>
<keyword evidence="1" id="KW-0677">Repeat</keyword>
<dbReference type="InterPro" id="IPR014720">
    <property type="entry name" value="dsRBD_dom"/>
</dbReference>
<dbReference type="CDD" id="cd19881">
    <property type="entry name" value="DSRM_STAU1_rpt2"/>
    <property type="match status" value="1"/>
</dbReference>
<sequence>MFQCPGNPMSSAAASPMQQLSQPQPGYSIPCASSPLPSESASHPLRSSALPLGSATPFSPTSTVSNMANPKEKTPMCLVNELARFNKIQPEYKLLCEQGPAHSKIFSVRLSLGDQHWEAEGTSIKKAQHSAAATALAQTTMPKPSMRNNTRNNTDCMTQTVELNSLCMKLGMKPMYKPIDPYPGMRPPSFNYNIRAPGPYQRSMYYYPFPPVGPVLYHMELNIGGQQFHGKGRTRQLAKHDAASKALKTLQKEPILLQQLPEMNGEDTEENLNKSEISQVFEIALKRNMPVNFEVLKEAGPPHMKSFMVRVAVGEFCGEGEGKSKKIAKKLAATAVLEELRRLPQLIPCVEKMQPARIKKKTKSIIKTSPEYGQGMNPISRLAQIQQAKKEKEPEYNMLTERGLPRRREFVMQVTVCGQCAEGLGPSKKVAKKNAAEKMLELLGFKVPQPQPHKPALKTDEKQDEHYANKRYCYYYIKATLTAIIANELLYAGASLTAETILKSQNSVGHLVPHGPLTRPSELLSYLANVQGLQVEYKDFPKNNKNEFVSLINCSSQPPLISHGIGKDVESCHDMVRLAHNHTEVALVFRPGSCSLGHTAAKKSLSPKRRSGLRHCIAKKTSILDMFTKFLHVTHVPPEHDPDALNQTYTGNKQ</sequence>
<dbReference type="GO" id="GO:0003725">
    <property type="term" value="F:double-stranded RNA binding"/>
    <property type="evidence" value="ECO:0007669"/>
    <property type="project" value="TreeGrafter"/>
</dbReference>
<feature type="domain" description="DRBM" evidence="5">
    <location>
        <begin position="275"/>
        <end position="342"/>
    </location>
</feature>
<dbReference type="GO" id="GO:0043025">
    <property type="term" value="C:neuronal cell body"/>
    <property type="evidence" value="ECO:0007669"/>
    <property type="project" value="TreeGrafter"/>
</dbReference>
<dbReference type="Gene3D" id="6.10.250.1360">
    <property type="match status" value="1"/>
</dbReference>
<feature type="domain" description="DRBM" evidence="5">
    <location>
        <begin position="377"/>
        <end position="445"/>
    </location>
</feature>
<dbReference type="CDD" id="cd19883">
    <property type="entry name" value="DSRM_STAU1_rpt3"/>
    <property type="match status" value="1"/>
</dbReference>
<evidence type="ECO:0000256" key="1">
    <source>
        <dbReference type="ARBA" id="ARBA00022737"/>
    </source>
</evidence>
<dbReference type="Proteomes" id="UP000694402">
    <property type="component" value="Unassembled WGS sequence"/>
</dbReference>
<name>A0A8C8GTH8_ONCTS</name>
<dbReference type="GO" id="GO:0007281">
    <property type="term" value="P:germ cell development"/>
    <property type="evidence" value="ECO:0007669"/>
    <property type="project" value="TreeGrafter"/>
</dbReference>
<keyword evidence="2 3" id="KW-0694">RNA-binding</keyword>
<dbReference type="FunFam" id="3.30.160.20:FF:000007">
    <property type="entry name" value="Double-stranded RNA-binding protein Staufen homolog 1"/>
    <property type="match status" value="1"/>
</dbReference>
<dbReference type="GO" id="GO:0008298">
    <property type="term" value="P:intracellular mRNA localization"/>
    <property type="evidence" value="ECO:0007669"/>
    <property type="project" value="TreeGrafter"/>
</dbReference>
<dbReference type="Pfam" id="PF16482">
    <property type="entry name" value="Staufen_C"/>
    <property type="match status" value="1"/>
</dbReference>
<dbReference type="GO" id="GO:0005886">
    <property type="term" value="C:plasma membrane"/>
    <property type="evidence" value="ECO:0007669"/>
    <property type="project" value="TreeGrafter"/>
</dbReference>
<dbReference type="CDD" id="cd19879">
    <property type="entry name" value="DSRM_STAU1_rpt1"/>
    <property type="match status" value="1"/>
</dbReference>
<evidence type="ECO:0000256" key="2">
    <source>
        <dbReference type="ARBA" id="ARBA00022884"/>
    </source>
</evidence>
<dbReference type="SMART" id="SM00358">
    <property type="entry name" value="DSRM"/>
    <property type="match status" value="4"/>
</dbReference>
<dbReference type="CDD" id="cd19885">
    <property type="entry name" value="DSRM_STAU1_rpt4"/>
    <property type="match status" value="1"/>
</dbReference>
<evidence type="ECO:0000259" key="5">
    <source>
        <dbReference type="PROSITE" id="PS50137"/>
    </source>
</evidence>
<feature type="region of interest" description="Disordered" evidence="4">
    <location>
        <begin position="1"/>
        <end position="70"/>
    </location>
</feature>
<dbReference type="GO" id="GO:0098964">
    <property type="term" value="P:anterograde dendritic transport of messenger ribonucleoprotein complex"/>
    <property type="evidence" value="ECO:0007669"/>
    <property type="project" value="TreeGrafter"/>
</dbReference>
<dbReference type="GO" id="GO:0032839">
    <property type="term" value="C:dendrite cytoplasm"/>
    <property type="evidence" value="ECO:0007669"/>
    <property type="project" value="GOC"/>
</dbReference>
<dbReference type="PANTHER" id="PTHR46054">
    <property type="entry name" value="MATERNAL EFFECT PROTEIN STAUFEN"/>
    <property type="match status" value="1"/>
</dbReference>
<dbReference type="InterPro" id="IPR051740">
    <property type="entry name" value="DRBM-containing_protein"/>
</dbReference>
<keyword evidence="7" id="KW-1185">Reference proteome</keyword>
<dbReference type="FunFam" id="3.30.160.20:FF:000024">
    <property type="entry name" value="double-stranded RNA-binding protein Staufen homolog 1 isoform X1"/>
    <property type="match status" value="1"/>
</dbReference>
<dbReference type="Ensembl" id="ENSOTST00005060794.2">
    <property type="protein sequence ID" value="ENSOTSP00005055818.2"/>
    <property type="gene ID" value="ENSOTSG00005026885.2"/>
</dbReference>
<protein>
    <recommendedName>
        <fullName evidence="5">DRBM domain-containing protein</fullName>
    </recommendedName>
</protein>
<proteinExistence type="predicted"/>
<reference evidence="6" key="1">
    <citation type="submission" date="2025-08" db="UniProtKB">
        <authorList>
            <consortium name="Ensembl"/>
        </authorList>
    </citation>
    <scope>IDENTIFICATION</scope>
</reference>
<dbReference type="PROSITE" id="PS50137">
    <property type="entry name" value="DS_RBD"/>
    <property type="match status" value="4"/>
</dbReference>
<feature type="domain" description="DRBM" evidence="5">
    <location>
        <begin position="74"/>
        <end position="141"/>
    </location>
</feature>
<dbReference type="SUPFAM" id="SSF54768">
    <property type="entry name" value="dsRNA-binding domain-like"/>
    <property type="match status" value="4"/>
</dbReference>
<dbReference type="Gene3D" id="3.30.160.20">
    <property type="match status" value="5"/>
</dbReference>
<dbReference type="GO" id="GO:0003729">
    <property type="term" value="F:mRNA binding"/>
    <property type="evidence" value="ECO:0007669"/>
    <property type="project" value="TreeGrafter"/>
</dbReference>
<feature type="compositionally biased region" description="Polar residues" evidence="4">
    <location>
        <begin position="8"/>
        <end position="25"/>
    </location>
</feature>
<dbReference type="GO" id="GO:0010494">
    <property type="term" value="C:cytoplasmic stress granule"/>
    <property type="evidence" value="ECO:0007669"/>
    <property type="project" value="TreeGrafter"/>
</dbReference>
<evidence type="ECO:0000256" key="3">
    <source>
        <dbReference type="PROSITE-ProRule" id="PRU00266"/>
    </source>
</evidence>
<evidence type="ECO:0000313" key="6">
    <source>
        <dbReference type="Ensembl" id="ENSOTSP00005055818.2"/>
    </source>
</evidence>
<evidence type="ECO:0000313" key="7">
    <source>
        <dbReference type="Proteomes" id="UP000694402"/>
    </source>
</evidence>
<organism evidence="6 7">
    <name type="scientific">Oncorhynchus tshawytscha</name>
    <name type="common">Chinook salmon</name>
    <name type="synonym">Salmo tshawytscha</name>
    <dbReference type="NCBI Taxonomy" id="74940"/>
    <lineage>
        <taxon>Eukaryota</taxon>
        <taxon>Metazoa</taxon>
        <taxon>Chordata</taxon>
        <taxon>Craniata</taxon>
        <taxon>Vertebrata</taxon>
        <taxon>Euteleostomi</taxon>
        <taxon>Actinopterygii</taxon>
        <taxon>Neopterygii</taxon>
        <taxon>Teleostei</taxon>
        <taxon>Protacanthopterygii</taxon>
        <taxon>Salmoniformes</taxon>
        <taxon>Salmonidae</taxon>
        <taxon>Salmoninae</taxon>
        <taxon>Oncorhynchus</taxon>
    </lineage>
</organism>
<dbReference type="PANTHER" id="PTHR46054:SF2">
    <property type="entry name" value="DOUBLE-STRANDED RNA-BINDING PROTEIN STAUFEN HOMOLOG 1"/>
    <property type="match status" value="1"/>
</dbReference>
<dbReference type="InterPro" id="IPR032478">
    <property type="entry name" value="Staufen_C"/>
</dbReference>
<feature type="compositionally biased region" description="Polar residues" evidence="4">
    <location>
        <begin position="56"/>
        <end position="68"/>
    </location>
</feature>
<dbReference type="InterPro" id="IPR044475">
    <property type="entry name" value="STAU1_DSRM_3"/>
</dbReference>
<feature type="domain" description="DRBM" evidence="5">
    <location>
        <begin position="158"/>
        <end position="252"/>
    </location>
</feature>
<accession>A0A8C8GTH8</accession>
<dbReference type="AlphaFoldDB" id="A0A8C8GTH8"/>
<dbReference type="Pfam" id="PF00035">
    <property type="entry name" value="dsrm"/>
    <property type="match status" value="3"/>
</dbReference>